<gene>
    <name evidence="3" type="ORF">AAF712_016084</name>
</gene>
<feature type="transmembrane region" description="Helical" evidence="2">
    <location>
        <begin position="363"/>
        <end position="389"/>
    </location>
</feature>
<evidence type="ECO:0000313" key="3">
    <source>
        <dbReference type="EMBL" id="KAL0057279.1"/>
    </source>
</evidence>
<feature type="transmembrane region" description="Helical" evidence="2">
    <location>
        <begin position="248"/>
        <end position="268"/>
    </location>
</feature>
<comment type="caution">
    <text evidence="3">The sequence shown here is derived from an EMBL/GenBank/DDBJ whole genome shotgun (WGS) entry which is preliminary data.</text>
</comment>
<keyword evidence="2" id="KW-0812">Transmembrane</keyword>
<feature type="region of interest" description="Disordered" evidence="1">
    <location>
        <begin position="201"/>
        <end position="225"/>
    </location>
</feature>
<sequence>MVIWDQTKIFFVALIAPELIVLWSIRQWFAARKMAKEYQKHDWTMTHAFFALMGGFAFYDSEGKFLFHLWDDRFCQHFNRKEQGWEEQHRKLEELSRGDNMSRYSSLLEYCVAKKLINVTEDEIQTLGHSDILAKSVTIFQTLQFIIKCIARGGDGLATTELEFLTLGFATLNLVSYSFWWHKPSGAQFLVRVMDRSKPVSPKQVSEAQNQERESKSSSIGAAPETRPLGMLDAFADRIRDDYGSSNALFVILVIPFLAVSRLFSYALSADAAPRPQPERGNVFSATTIKEHPLTYAFSYSTAAILGVFHCIPIMLNYRHFPGHSKDHHLWTGFALSMTIMPLVVGIAHIITRLGAHDCKGSVPLKLLLVLIFALSYATARIALVVLAAKQLTDLPASALQEVEWTDFVPHFGI</sequence>
<dbReference type="EMBL" id="JBBXMP010000602">
    <property type="protein sequence ID" value="KAL0057279.1"/>
    <property type="molecule type" value="Genomic_DNA"/>
</dbReference>
<dbReference type="PANTHER" id="PTHR35043">
    <property type="entry name" value="TRANSCRIPTION FACTOR DOMAIN-CONTAINING PROTEIN"/>
    <property type="match status" value="1"/>
</dbReference>
<evidence type="ECO:0000256" key="1">
    <source>
        <dbReference type="SAM" id="MobiDB-lite"/>
    </source>
</evidence>
<evidence type="ECO:0000313" key="4">
    <source>
        <dbReference type="Proteomes" id="UP001437256"/>
    </source>
</evidence>
<reference evidence="3 4" key="1">
    <citation type="submission" date="2024-05" db="EMBL/GenBank/DDBJ databases">
        <title>A draft genome resource for the thread blight pathogen Marasmius tenuissimus strain MS-2.</title>
        <authorList>
            <person name="Yulfo-Soto G.E."/>
            <person name="Baruah I.K."/>
            <person name="Amoako-Attah I."/>
            <person name="Bukari Y."/>
            <person name="Meinhardt L.W."/>
            <person name="Bailey B.A."/>
            <person name="Cohen S.P."/>
        </authorList>
    </citation>
    <scope>NUCLEOTIDE SEQUENCE [LARGE SCALE GENOMIC DNA]</scope>
    <source>
        <strain evidence="3 4">MS-2</strain>
    </source>
</reference>
<dbReference type="Proteomes" id="UP001437256">
    <property type="component" value="Unassembled WGS sequence"/>
</dbReference>
<dbReference type="PANTHER" id="PTHR35043:SF7">
    <property type="entry name" value="TRANSCRIPTION FACTOR DOMAIN-CONTAINING PROTEIN"/>
    <property type="match status" value="1"/>
</dbReference>
<keyword evidence="2" id="KW-0472">Membrane</keyword>
<feature type="transmembrane region" description="Helical" evidence="2">
    <location>
        <begin position="330"/>
        <end position="351"/>
    </location>
</feature>
<feature type="transmembrane region" description="Helical" evidence="2">
    <location>
        <begin position="297"/>
        <end position="318"/>
    </location>
</feature>
<keyword evidence="4" id="KW-1185">Reference proteome</keyword>
<name>A0ABR2Z8H1_9AGAR</name>
<organism evidence="3 4">
    <name type="scientific">Marasmius tenuissimus</name>
    <dbReference type="NCBI Taxonomy" id="585030"/>
    <lineage>
        <taxon>Eukaryota</taxon>
        <taxon>Fungi</taxon>
        <taxon>Dikarya</taxon>
        <taxon>Basidiomycota</taxon>
        <taxon>Agaricomycotina</taxon>
        <taxon>Agaricomycetes</taxon>
        <taxon>Agaricomycetidae</taxon>
        <taxon>Agaricales</taxon>
        <taxon>Marasmiineae</taxon>
        <taxon>Marasmiaceae</taxon>
        <taxon>Marasmius</taxon>
    </lineage>
</organism>
<accession>A0ABR2Z8H1</accession>
<feature type="transmembrane region" description="Helical" evidence="2">
    <location>
        <begin position="6"/>
        <end position="25"/>
    </location>
</feature>
<keyword evidence="2" id="KW-1133">Transmembrane helix</keyword>
<proteinExistence type="predicted"/>
<protein>
    <submittedName>
        <fullName evidence="3">Uncharacterized protein</fullName>
    </submittedName>
</protein>
<evidence type="ECO:0000256" key="2">
    <source>
        <dbReference type="SAM" id="Phobius"/>
    </source>
</evidence>